<sequence length="434" mass="48018">MEQGLAMVYQQMLQLKTAVDELPSEQALAFQHLSRELYTEGSDPSMNLVNKRNDLIKDIRKQPGFEFFLHPKPYIVLCQASQGGPVIILNSHKNGCDAIILLNSAEPVHVPLDVTLKALESQKTLLQQLLGHCNVRIRGESESTRLFGRREGFTIKSSTECFEELLTWLWTSIVSPIYKMLDMHNIHDGRLWWLPTGAFTGLPLHACGPTDQFIHSYTATLGFLLDAYSKNLPKSTLKVGITGVTSTGSGRDRPLPGVEQEIKNISSVVPVSQVECLKDKESTVDAVKCQLENCAWVHLACHGTQDLTEPTKSHLLLYGGNLELETILRMPLSKAEVVFLAACQTAMGDSKLVNESFHLGGGFIAAGFQGAIGTLWSMNDQDGPLVAKHFYSHLFSNGRQPQAGDAAEALHLAVKELRKNASYERWIPFIHMGV</sequence>
<evidence type="ECO:0000313" key="2">
    <source>
        <dbReference type="EMBL" id="KAJ7364412.1"/>
    </source>
</evidence>
<comment type="caution">
    <text evidence="2">The sequence shown here is derived from an EMBL/GenBank/DDBJ whole genome shotgun (WGS) entry which is preliminary data.</text>
</comment>
<name>A0AAD7APB3_9AGAR</name>
<reference evidence="2" key="1">
    <citation type="submission" date="2023-03" db="EMBL/GenBank/DDBJ databases">
        <title>Massive genome expansion in bonnet fungi (Mycena s.s.) driven by repeated elements and novel gene families across ecological guilds.</title>
        <authorList>
            <consortium name="Lawrence Berkeley National Laboratory"/>
            <person name="Harder C.B."/>
            <person name="Miyauchi S."/>
            <person name="Viragh M."/>
            <person name="Kuo A."/>
            <person name="Thoen E."/>
            <person name="Andreopoulos B."/>
            <person name="Lu D."/>
            <person name="Skrede I."/>
            <person name="Drula E."/>
            <person name="Henrissat B."/>
            <person name="Morin E."/>
            <person name="Kohler A."/>
            <person name="Barry K."/>
            <person name="LaButti K."/>
            <person name="Morin E."/>
            <person name="Salamov A."/>
            <person name="Lipzen A."/>
            <person name="Mereny Z."/>
            <person name="Hegedus B."/>
            <person name="Baldrian P."/>
            <person name="Stursova M."/>
            <person name="Weitz H."/>
            <person name="Taylor A."/>
            <person name="Grigoriev I.V."/>
            <person name="Nagy L.G."/>
            <person name="Martin F."/>
            <person name="Kauserud H."/>
        </authorList>
    </citation>
    <scope>NUCLEOTIDE SEQUENCE</scope>
    <source>
        <strain evidence="2">CBHHK002</strain>
    </source>
</reference>
<accession>A0AAD7APB3</accession>
<evidence type="ECO:0000259" key="1">
    <source>
        <dbReference type="Pfam" id="PF12770"/>
    </source>
</evidence>
<evidence type="ECO:0000313" key="3">
    <source>
        <dbReference type="Proteomes" id="UP001218218"/>
    </source>
</evidence>
<dbReference type="Proteomes" id="UP001218218">
    <property type="component" value="Unassembled WGS sequence"/>
</dbReference>
<dbReference type="InterPro" id="IPR024983">
    <property type="entry name" value="CHAT_dom"/>
</dbReference>
<feature type="domain" description="CHAT" evidence="1">
    <location>
        <begin position="164"/>
        <end position="433"/>
    </location>
</feature>
<protein>
    <submittedName>
        <fullName evidence="2">CHAT domain-containing protein</fullName>
    </submittedName>
</protein>
<dbReference type="AlphaFoldDB" id="A0AAD7APB3"/>
<dbReference type="EMBL" id="JARIHO010000003">
    <property type="protein sequence ID" value="KAJ7364412.1"/>
    <property type="molecule type" value="Genomic_DNA"/>
</dbReference>
<organism evidence="2 3">
    <name type="scientific">Mycena albidolilacea</name>
    <dbReference type="NCBI Taxonomy" id="1033008"/>
    <lineage>
        <taxon>Eukaryota</taxon>
        <taxon>Fungi</taxon>
        <taxon>Dikarya</taxon>
        <taxon>Basidiomycota</taxon>
        <taxon>Agaricomycotina</taxon>
        <taxon>Agaricomycetes</taxon>
        <taxon>Agaricomycetidae</taxon>
        <taxon>Agaricales</taxon>
        <taxon>Marasmiineae</taxon>
        <taxon>Mycenaceae</taxon>
        <taxon>Mycena</taxon>
    </lineage>
</organism>
<proteinExistence type="predicted"/>
<dbReference type="Pfam" id="PF12770">
    <property type="entry name" value="CHAT"/>
    <property type="match status" value="1"/>
</dbReference>
<gene>
    <name evidence="2" type="ORF">DFH08DRAFT_798757</name>
</gene>
<keyword evidence="3" id="KW-1185">Reference proteome</keyword>